<keyword evidence="3" id="KW-1185">Reference proteome</keyword>
<accession>A0A5B7IAL2</accession>
<comment type="caution">
    <text evidence="2">The sequence shown here is derived from an EMBL/GenBank/DDBJ whole genome shotgun (WGS) entry which is preliminary data.</text>
</comment>
<dbReference type="AlphaFoldDB" id="A0A5B7IAL2"/>
<dbReference type="EMBL" id="VSRR010050645">
    <property type="protein sequence ID" value="MPC79255.1"/>
    <property type="molecule type" value="Genomic_DNA"/>
</dbReference>
<name>A0A5B7IAL2_PORTR</name>
<feature type="compositionally biased region" description="Basic residues" evidence="1">
    <location>
        <begin position="113"/>
        <end position="136"/>
    </location>
</feature>
<reference evidence="2 3" key="1">
    <citation type="submission" date="2019-05" db="EMBL/GenBank/DDBJ databases">
        <title>Another draft genome of Portunus trituberculatus and its Hox gene families provides insights of decapod evolution.</title>
        <authorList>
            <person name="Jeong J.-H."/>
            <person name="Song I."/>
            <person name="Kim S."/>
            <person name="Choi T."/>
            <person name="Kim D."/>
            <person name="Ryu S."/>
            <person name="Kim W."/>
        </authorList>
    </citation>
    <scope>NUCLEOTIDE SEQUENCE [LARGE SCALE GENOMIC DNA]</scope>
    <source>
        <tissue evidence="2">Muscle</tissue>
    </source>
</reference>
<organism evidence="2 3">
    <name type="scientific">Portunus trituberculatus</name>
    <name type="common">Swimming crab</name>
    <name type="synonym">Neptunus trituberculatus</name>
    <dbReference type="NCBI Taxonomy" id="210409"/>
    <lineage>
        <taxon>Eukaryota</taxon>
        <taxon>Metazoa</taxon>
        <taxon>Ecdysozoa</taxon>
        <taxon>Arthropoda</taxon>
        <taxon>Crustacea</taxon>
        <taxon>Multicrustacea</taxon>
        <taxon>Malacostraca</taxon>
        <taxon>Eumalacostraca</taxon>
        <taxon>Eucarida</taxon>
        <taxon>Decapoda</taxon>
        <taxon>Pleocyemata</taxon>
        <taxon>Brachyura</taxon>
        <taxon>Eubrachyura</taxon>
        <taxon>Portunoidea</taxon>
        <taxon>Portunidae</taxon>
        <taxon>Portuninae</taxon>
        <taxon>Portunus</taxon>
    </lineage>
</organism>
<proteinExistence type="predicted"/>
<evidence type="ECO:0000313" key="3">
    <source>
        <dbReference type="Proteomes" id="UP000324222"/>
    </source>
</evidence>
<evidence type="ECO:0000256" key="1">
    <source>
        <dbReference type="SAM" id="MobiDB-lite"/>
    </source>
</evidence>
<dbReference type="Proteomes" id="UP000324222">
    <property type="component" value="Unassembled WGS sequence"/>
</dbReference>
<gene>
    <name evidence="2" type="ORF">E2C01_073771</name>
</gene>
<feature type="region of interest" description="Disordered" evidence="1">
    <location>
        <begin position="1"/>
        <end position="22"/>
    </location>
</feature>
<sequence>MLLFTSDGEVGQRGDGAEGTPVLDGLREESLLAEGRAFFSLTSYTSAVTSKHKTRGIFHRFRRHFLLDVMSGAPSAPLTASQCRCTCRTQRTHIRKKDMLQNQDVQHPLSTRKYPKLKLKNQPKHHSRTLASHHKPAAGQLGSLTGAKGSKTHKLPPSLTKPRASEQRQGNRTNLTTLPSYI</sequence>
<feature type="compositionally biased region" description="Polar residues" evidence="1">
    <location>
        <begin position="167"/>
        <end position="182"/>
    </location>
</feature>
<evidence type="ECO:0000313" key="2">
    <source>
        <dbReference type="EMBL" id="MPC79255.1"/>
    </source>
</evidence>
<protein>
    <submittedName>
        <fullName evidence="2">Uncharacterized protein</fullName>
    </submittedName>
</protein>
<feature type="region of interest" description="Disordered" evidence="1">
    <location>
        <begin position="101"/>
        <end position="182"/>
    </location>
</feature>